<organism evidence="10 11">
    <name type="scientific">Piscibacillus halophilus</name>
    <dbReference type="NCBI Taxonomy" id="571933"/>
    <lineage>
        <taxon>Bacteria</taxon>
        <taxon>Bacillati</taxon>
        <taxon>Bacillota</taxon>
        <taxon>Bacilli</taxon>
        <taxon>Bacillales</taxon>
        <taxon>Bacillaceae</taxon>
        <taxon>Piscibacillus</taxon>
    </lineage>
</organism>
<keyword evidence="8" id="KW-0472">Membrane</keyword>
<dbReference type="CDD" id="cd03225">
    <property type="entry name" value="ABC_cobalt_CbiO_domain1"/>
    <property type="match status" value="1"/>
</dbReference>
<dbReference type="EMBL" id="FOES01000018">
    <property type="protein sequence ID" value="SEQ58726.1"/>
    <property type="molecule type" value="Genomic_DNA"/>
</dbReference>
<evidence type="ECO:0000256" key="4">
    <source>
        <dbReference type="ARBA" id="ARBA00022475"/>
    </source>
</evidence>
<dbReference type="Gene3D" id="3.40.50.300">
    <property type="entry name" value="P-loop containing nucleotide triphosphate hydrolases"/>
    <property type="match status" value="1"/>
</dbReference>
<dbReference type="InterPro" id="IPR003593">
    <property type="entry name" value="AAA+_ATPase"/>
</dbReference>
<evidence type="ECO:0000256" key="2">
    <source>
        <dbReference type="ARBA" id="ARBA00005417"/>
    </source>
</evidence>
<dbReference type="PANTHER" id="PTHR43553:SF24">
    <property type="entry name" value="ENERGY-COUPLING FACTOR TRANSPORTER ATP-BINDING PROTEIN ECFA1"/>
    <property type="match status" value="1"/>
</dbReference>
<dbReference type="InterPro" id="IPR003439">
    <property type="entry name" value="ABC_transporter-like_ATP-bd"/>
</dbReference>
<dbReference type="GO" id="GO:0015087">
    <property type="term" value="F:cobalt ion transmembrane transporter activity"/>
    <property type="evidence" value="ECO:0007669"/>
    <property type="project" value="UniProtKB-ARBA"/>
</dbReference>
<keyword evidence="6 10" id="KW-0067">ATP-binding</keyword>
<dbReference type="FunFam" id="3.40.50.300:FF:000224">
    <property type="entry name" value="Energy-coupling factor transporter ATP-binding protein EcfA"/>
    <property type="match status" value="1"/>
</dbReference>
<dbReference type="NCBIfam" id="NF010167">
    <property type="entry name" value="PRK13648.1"/>
    <property type="match status" value="1"/>
</dbReference>
<evidence type="ECO:0000256" key="6">
    <source>
        <dbReference type="ARBA" id="ARBA00022840"/>
    </source>
</evidence>
<accession>A0A1H9H8Y5</accession>
<evidence type="ECO:0000256" key="7">
    <source>
        <dbReference type="ARBA" id="ARBA00022967"/>
    </source>
</evidence>
<dbReference type="GO" id="GO:0016887">
    <property type="term" value="F:ATP hydrolysis activity"/>
    <property type="evidence" value="ECO:0007669"/>
    <property type="project" value="InterPro"/>
</dbReference>
<dbReference type="Pfam" id="PF00005">
    <property type="entry name" value="ABC_tran"/>
    <property type="match status" value="1"/>
</dbReference>
<dbReference type="InterPro" id="IPR030947">
    <property type="entry name" value="EcfA_1"/>
</dbReference>
<keyword evidence="11" id="KW-1185">Reference proteome</keyword>
<dbReference type="STRING" id="571933.SAMN05216362_11834"/>
<keyword evidence="7" id="KW-1278">Translocase</keyword>
<dbReference type="RefSeq" id="WP_091773746.1">
    <property type="nucleotide sequence ID" value="NZ_FOES01000018.1"/>
</dbReference>
<dbReference type="InterPro" id="IPR050095">
    <property type="entry name" value="ECF_ABC_transporter_ATP-bd"/>
</dbReference>
<comment type="similarity">
    <text evidence="2">Belongs to the ABC transporter superfamily.</text>
</comment>
<sequence>MIQFSQVSYQYPNQSDWVLKNIDLTINQGEWVSLIGHNGSGKSTLAKLINGLLRPSEGEVMVGGVELTDENLWDIRRNVGMVFQNPENQFVGTTVIDDVVFGLENMGLSRKDMQYRVDESLELVGLSRYKYREPFNLSGGQKQRLAIASVLAMLPNIMVLDEATTMLDSKGGEELVNTMNRLHKEQQLTMISITHDMKEVLMADRVIVLKEGSVWFDGKPVELLQKDLRIEEVGLLPPFVVKLTNALKKRGITFKEEPLNIEELVKQLWIYRSTT</sequence>
<dbReference type="PROSITE" id="PS00211">
    <property type="entry name" value="ABC_TRANSPORTER_1"/>
    <property type="match status" value="1"/>
</dbReference>
<evidence type="ECO:0000256" key="3">
    <source>
        <dbReference type="ARBA" id="ARBA00022448"/>
    </source>
</evidence>
<dbReference type="NCBIfam" id="TIGR04520">
    <property type="entry name" value="ECF_ATPase_1"/>
    <property type="match status" value="1"/>
</dbReference>
<dbReference type="SMART" id="SM00382">
    <property type="entry name" value="AAA"/>
    <property type="match status" value="1"/>
</dbReference>
<dbReference type="SUPFAM" id="SSF52540">
    <property type="entry name" value="P-loop containing nucleoside triphosphate hydrolases"/>
    <property type="match status" value="1"/>
</dbReference>
<dbReference type="GO" id="GO:0042626">
    <property type="term" value="F:ATPase-coupled transmembrane transporter activity"/>
    <property type="evidence" value="ECO:0007669"/>
    <property type="project" value="TreeGrafter"/>
</dbReference>
<evidence type="ECO:0000256" key="5">
    <source>
        <dbReference type="ARBA" id="ARBA00022741"/>
    </source>
</evidence>
<keyword evidence="3" id="KW-0813">Transport</keyword>
<evidence type="ECO:0000256" key="8">
    <source>
        <dbReference type="ARBA" id="ARBA00023136"/>
    </source>
</evidence>
<proteinExistence type="inferred from homology"/>
<dbReference type="PROSITE" id="PS50893">
    <property type="entry name" value="ABC_TRANSPORTER_2"/>
    <property type="match status" value="1"/>
</dbReference>
<dbReference type="InterPro" id="IPR027417">
    <property type="entry name" value="P-loop_NTPase"/>
</dbReference>
<dbReference type="OrthoDB" id="9784332at2"/>
<comment type="subcellular location">
    <subcellularLocation>
        <location evidence="1">Cell membrane</location>
        <topology evidence="1">Peripheral membrane protein</topology>
    </subcellularLocation>
</comment>
<feature type="domain" description="ABC transporter" evidence="9">
    <location>
        <begin position="2"/>
        <end position="236"/>
    </location>
</feature>
<dbReference type="InterPro" id="IPR017871">
    <property type="entry name" value="ABC_transporter-like_CS"/>
</dbReference>
<dbReference type="GO" id="GO:0005524">
    <property type="term" value="F:ATP binding"/>
    <property type="evidence" value="ECO:0007669"/>
    <property type="project" value="UniProtKB-KW"/>
</dbReference>
<keyword evidence="4" id="KW-1003">Cell membrane</keyword>
<dbReference type="AlphaFoldDB" id="A0A1H9H8Y5"/>
<evidence type="ECO:0000259" key="9">
    <source>
        <dbReference type="PROSITE" id="PS50893"/>
    </source>
</evidence>
<dbReference type="GO" id="GO:0043190">
    <property type="term" value="C:ATP-binding cassette (ABC) transporter complex"/>
    <property type="evidence" value="ECO:0007669"/>
    <property type="project" value="TreeGrafter"/>
</dbReference>
<evidence type="ECO:0000256" key="1">
    <source>
        <dbReference type="ARBA" id="ARBA00004202"/>
    </source>
</evidence>
<reference evidence="10 11" key="1">
    <citation type="submission" date="2016-10" db="EMBL/GenBank/DDBJ databases">
        <authorList>
            <person name="de Groot N.N."/>
        </authorList>
    </citation>
    <scope>NUCLEOTIDE SEQUENCE [LARGE SCALE GENOMIC DNA]</scope>
    <source>
        <strain evidence="10 11">DSM 21633</strain>
    </source>
</reference>
<dbReference type="InterPro" id="IPR015856">
    <property type="entry name" value="ABC_transpr_CbiO/EcfA_su"/>
</dbReference>
<dbReference type="Proteomes" id="UP000199427">
    <property type="component" value="Unassembled WGS sequence"/>
</dbReference>
<evidence type="ECO:0000313" key="11">
    <source>
        <dbReference type="Proteomes" id="UP000199427"/>
    </source>
</evidence>
<protein>
    <submittedName>
        <fullName evidence="10">Energy-coupling factor transport system ATP-binding protein</fullName>
    </submittedName>
</protein>
<name>A0A1H9H8Y5_9BACI</name>
<keyword evidence="5" id="KW-0547">Nucleotide-binding</keyword>
<dbReference type="PANTHER" id="PTHR43553">
    <property type="entry name" value="HEAVY METAL TRANSPORTER"/>
    <property type="match status" value="1"/>
</dbReference>
<evidence type="ECO:0000313" key="10">
    <source>
        <dbReference type="EMBL" id="SEQ58726.1"/>
    </source>
</evidence>
<gene>
    <name evidence="10" type="ORF">SAMN05216362_11834</name>
</gene>